<dbReference type="EMBL" id="JACBYW010000001">
    <property type="protein sequence ID" value="NYH77107.1"/>
    <property type="molecule type" value="Genomic_DNA"/>
</dbReference>
<evidence type="ECO:0000256" key="7">
    <source>
        <dbReference type="ARBA" id="ARBA00022840"/>
    </source>
</evidence>
<dbReference type="PIRSF" id="PIRSF000535">
    <property type="entry name" value="1PFK/6PFK/LacC"/>
    <property type="match status" value="1"/>
</dbReference>
<evidence type="ECO:0000256" key="6">
    <source>
        <dbReference type="ARBA" id="ARBA00022777"/>
    </source>
</evidence>
<protein>
    <recommendedName>
        <fullName evidence="3 11">1-phosphofructokinase</fullName>
        <shortName evidence="11">Fru1PK</shortName>
        <ecNumber evidence="2 11">2.7.1.56</ecNumber>
    </recommendedName>
    <alternativeName>
        <fullName evidence="8 11">Fructose 1-phosphate kinase</fullName>
    </alternativeName>
</protein>
<keyword evidence="7 11" id="KW-0067">ATP-binding</keyword>
<evidence type="ECO:0000256" key="2">
    <source>
        <dbReference type="ARBA" id="ARBA00012131"/>
    </source>
</evidence>
<dbReference type="GO" id="GO:0005524">
    <property type="term" value="F:ATP binding"/>
    <property type="evidence" value="ECO:0007669"/>
    <property type="project" value="UniProtKB-UniRule"/>
</dbReference>
<dbReference type="PANTHER" id="PTHR46566:SF5">
    <property type="entry name" value="1-PHOSPHOFRUCTOKINASE"/>
    <property type="match status" value="1"/>
</dbReference>
<dbReference type="GO" id="GO:0008662">
    <property type="term" value="F:1-phosphofructokinase activity"/>
    <property type="evidence" value="ECO:0007669"/>
    <property type="project" value="UniProtKB-UniRule"/>
</dbReference>
<sequence>MIVTVTPNPSLDRSVALGKLERGAVHRTERSLLEPGGKGVNVARALAAADHSAVALLPTGGAEGSRLAELLAPEAVSVVEVPVEGATRTNLTLLEPDGTTTKINEPGSALNRGELEGLRSRLGDLAARADWVVACGSLPAGCPEDLHAALVRTSRSAGARIAVDTSGTPLAEARRAAPDLLAPNLSELSGLVGRELSDVEEVVSAAREVRQDDVGAVLVTLGELGAVLVEARGCWHASSRARRVRSTVGAGDAALAGFLLAGANGPEALRHAVAYGTAGVELSGSRMPSPGDLRVESVRVTEVDEYRHLDGVTL</sequence>
<evidence type="ECO:0000256" key="8">
    <source>
        <dbReference type="ARBA" id="ARBA00032802"/>
    </source>
</evidence>
<dbReference type="GO" id="GO:0005829">
    <property type="term" value="C:cytosol"/>
    <property type="evidence" value="ECO:0007669"/>
    <property type="project" value="TreeGrafter"/>
</dbReference>
<dbReference type="NCBIfam" id="TIGR03168">
    <property type="entry name" value="1-PFK"/>
    <property type="match status" value="1"/>
</dbReference>
<dbReference type="CDD" id="cd01164">
    <property type="entry name" value="FruK_PfkB_like"/>
    <property type="match status" value="1"/>
</dbReference>
<keyword evidence="6 11" id="KW-0418">Kinase</keyword>
<evidence type="ECO:0000313" key="13">
    <source>
        <dbReference type="EMBL" id="NYH77107.1"/>
    </source>
</evidence>
<comment type="similarity">
    <text evidence="1 11">Belongs to the carbohydrate kinase PfkB family.</text>
</comment>
<comment type="function">
    <text evidence="11">Catalyzes the ATP-dependent phosphorylation of fructose-l-phosphate to fructose-l,6-bisphosphate.</text>
</comment>
<evidence type="ECO:0000256" key="5">
    <source>
        <dbReference type="ARBA" id="ARBA00022741"/>
    </source>
</evidence>
<keyword evidence="4 10" id="KW-0808">Transferase</keyword>
<dbReference type="SUPFAM" id="SSF53613">
    <property type="entry name" value="Ribokinase-like"/>
    <property type="match status" value="1"/>
</dbReference>
<evidence type="ECO:0000256" key="4">
    <source>
        <dbReference type="ARBA" id="ARBA00022679"/>
    </source>
</evidence>
<dbReference type="NCBIfam" id="TIGR03828">
    <property type="entry name" value="pfkB"/>
    <property type="match status" value="1"/>
</dbReference>
<dbReference type="Proteomes" id="UP000548304">
    <property type="component" value="Unassembled WGS sequence"/>
</dbReference>
<evidence type="ECO:0000259" key="12">
    <source>
        <dbReference type="Pfam" id="PF00294"/>
    </source>
</evidence>
<evidence type="ECO:0000313" key="14">
    <source>
        <dbReference type="Proteomes" id="UP000548304"/>
    </source>
</evidence>
<gene>
    <name evidence="13" type="ORF">FHR84_000421</name>
</gene>
<dbReference type="GO" id="GO:0016052">
    <property type="term" value="P:carbohydrate catabolic process"/>
    <property type="evidence" value="ECO:0007669"/>
    <property type="project" value="UniProtKB-ARBA"/>
</dbReference>
<dbReference type="Gene3D" id="3.40.1190.20">
    <property type="match status" value="1"/>
</dbReference>
<dbReference type="PROSITE" id="PS00584">
    <property type="entry name" value="PFKB_KINASES_2"/>
    <property type="match status" value="1"/>
</dbReference>
<dbReference type="Pfam" id="PF00294">
    <property type="entry name" value="PfkB"/>
    <property type="match status" value="1"/>
</dbReference>
<feature type="domain" description="Carbohydrate kinase PfkB" evidence="12">
    <location>
        <begin position="22"/>
        <end position="288"/>
    </location>
</feature>
<proteinExistence type="inferred from homology"/>
<dbReference type="InterPro" id="IPR022463">
    <property type="entry name" value="1-PFruKinase"/>
</dbReference>
<evidence type="ECO:0000256" key="10">
    <source>
        <dbReference type="PIRNR" id="PIRNR000535"/>
    </source>
</evidence>
<dbReference type="GO" id="GO:0044281">
    <property type="term" value="P:small molecule metabolic process"/>
    <property type="evidence" value="ECO:0007669"/>
    <property type="project" value="UniProtKB-ARBA"/>
</dbReference>
<evidence type="ECO:0000256" key="11">
    <source>
        <dbReference type="RuleBase" id="RU369061"/>
    </source>
</evidence>
<dbReference type="InterPro" id="IPR029056">
    <property type="entry name" value="Ribokinase-like"/>
</dbReference>
<evidence type="ECO:0000256" key="9">
    <source>
        <dbReference type="ARBA" id="ARBA00047745"/>
    </source>
</evidence>
<accession>A0A852Z449</accession>
<name>A0A852Z449_9ACTN</name>
<dbReference type="RefSeq" id="WP_179533708.1">
    <property type="nucleotide sequence ID" value="NZ_JACBYW010000001.1"/>
</dbReference>
<evidence type="ECO:0000256" key="3">
    <source>
        <dbReference type="ARBA" id="ARBA00013596"/>
    </source>
</evidence>
<reference evidence="13 14" key="1">
    <citation type="submission" date="2020-07" db="EMBL/GenBank/DDBJ databases">
        <title>Genomic Encyclopedia of Type Strains, Phase III (KMG-III): the genomes of soil and plant-associated and newly described type strains.</title>
        <authorList>
            <person name="Whitman W."/>
        </authorList>
    </citation>
    <scope>NUCLEOTIDE SEQUENCE [LARGE SCALE GENOMIC DNA]</scope>
    <source>
        <strain evidence="13 14">CECT 8576</strain>
    </source>
</reference>
<dbReference type="FunFam" id="3.40.1190.20:FF:000001">
    <property type="entry name" value="Phosphofructokinase"/>
    <property type="match status" value="1"/>
</dbReference>
<evidence type="ECO:0000256" key="1">
    <source>
        <dbReference type="ARBA" id="ARBA00010688"/>
    </source>
</evidence>
<dbReference type="InterPro" id="IPR011611">
    <property type="entry name" value="PfkB_dom"/>
</dbReference>
<dbReference type="PANTHER" id="PTHR46566">
    <property type="entry name" value="1-PHOSPHOFRUCTOKINASE-RELATED"/>
    <property type="match status" value="1"/>
</dbReference>
<comment type="caution">
    <text evidence="13">The sequence shown here is derived from an EMBL/GenBank/DDBJ whole genome shotgun (WGS) entry which is preliminary data.</text>
</comment>
<dbReference type="InterPro" id="IPR017583">
    <property type="entry name" value="Tagatose/fructose_Pkinase"/>
</dbReference>
<organism evidence="13 14">
    <name type="scientific">Actinopolyspora biskrensis</name>
    <dbReference type="NCBI Taxonomy" id="1470178"/>
    <lineage>
        <taxon>Bacteria</taxon>
        <taxon>Bacillati</taxon>
        <taxon>Actinomycetota</taxon>
        <taxon>Actinomycetes</taxon>
        <taxon>Actinopolysporales</taxon>
        <taxon>Actinopolysporaceae</taxon>
        <taxon>Actinopolyspora</taxon>
    </lineage>
</organism>
<keyword evidence="14" id="KW-1185">Reference proteome</keyword>
<comment type="catalytic activity">
    <reaction evidence="9 11">
        <text>beta-D-fructose 1-phosphate + ATP = beta-D-fructose 1,6-bisphosphate + ADP + H(+)</text>
        <dbReference type="Rhea" id="RHEA:14213"/>
        <dbReference type="ChEBI" id="CHEBI:15378"/>
        <dbReference type="ChEBI" id="CHEBI:30616"/>
        <dbReference type="ChEBI" id="CHEBI:32966"/>
        <dbReference type="ChEBI" id="CHEBI:138881"/>
        <dbReference type="ChEBI" id="CHEBI:456216"/>
        <dbReference type="EC" id="2.7.1.56"/>
    </reaction>
</comment>
<dbReference type="AlphaFoldDB" id="A0A852Z449"/>
<dbReference type="InterPro" id="IPR002173">
    <property type="entry name" value="Carboh/pur_kinase_PfkB_CS"/>
</dbReference>
<keyword evidence="5 11" id="KW-0547">Nucleotide-binding</keyword>
<dbReference type="EC" id="2.7.1.56" evidence="2 11"/>